<evidence type="ECO:0000313" key="2">
    <source>
        <dbReference type="Proteomes" id="UP000051260"/>
    </source>
</evidence>
<organism evidence="1 2">
    <name type="scientific">Ruegeria denitrificans</name>
    <dbReference type="NCBI Taxonomy" id="1715692"/>
    <lineage>
        <taxon>Bacteria</taxon>
        <taxon>Pseudomonadati</taxon>
        <taxon>Pseudomonadota</taxon>
        <taxon>Alphaproteobacteria</taxon>
        <taxon>Rhodobacterales</taxon>
        <taxon>Roseobacteraceae</taxon>
        <taxon>Ruegeria</taxon>
    </lineage>
</organism>
<gene>
    <name evidence="1" type="ORF">RUE5091_01822</name>
</gene>
<protein>
    <submittedName>
        <fullName evidence="1">Uncharacterized protein</fullName>
    </submittedName>
</protein>
<keyword evidence="2" id="KW-1185">Reference proteome</keyword>
<name>A0A0P1I8H9_9RHOB</name>
<reference evidence="2" key="1">
    <citation type="submission" date="2015-09" db="EMBL/GenBank/DDBJ databases">
        <authorList>
            <person name="Rodrigo-Torres L."/>
            <person name="Arahal D.R."/>
        </authorList>
    </citation>
    <scope>NUCLEOTIDE SEQUENCE [LARGE SCALE GENOMIC DNA]</scope>
    <source>
        <strain evidence="2">CECT 5091</strain>
    </source>
</reference>
<dbReference type="Proteomes" id="UP000051260">
    <property type="component" value="Unassembled WGS sequence"/>
</dbReference>
<dbReference type="AlphaFoldDB" id="A0A0P1I8H9"/>
<accession>A0A0P1I8H9</accession>
<proteinExistence type="predicted"/>
<sequence>MQLNSVFVAVPDPEQVELLTVHTSECQCLEGVHDFDLLGFGGCVLAGKADDARAVGPLIATGVDQGLGAGGIAAQHFRQRIAYDRHGLAISIAD</sequence>
<dbReference type="EMBL" id="CYUD01000005">
    <property type="protein sequence ID" value="CUJ97584.1"/>
    <property type="molecule type" value="Genomic_DNA"/>
</dbReference>
<evidence type="ECO:0000313" key="1">
    <source>
        <dbReference type="EMBL" id="CUJ97584.1"/>
    </source>
</evidence>